<evidence type="ECO:0000313" key="3">
    <source>
        <dbReference type="Proteomes" id="UP001208888"/>
    </source>
</evidence>
<feature type="compositionally biased region" description="Basic and acidic residues" evidence="1">
    <location>
        <begin position="104"/>
        <end position="113"/>
    </location>
</feature>
<protein>
    <submittedName>
        <fullName evidence="2">Uncharacterized protein</fullName>
    </submittedName>
</protein>
<name>A0AAJ1CXF2_PANAN</name>
<evidence type="ECO:0000256" key="1">
    <source>
        <dbReference type="SAM" id="MobiDB-lite"/>
    </source>
</evidence>
<dbReference type="EMBL" id="JANFVX010000004">
    <property type="protein sequence ID" value="MCW0343434.1"/>
    <property type="molecule type" value="Genomic_DNA"/>
</dbReference>
<accession>A0AAJ1CXF2</accession>
<comment type="caution">
    <text evidence="2">The sequence shown here is derived from an EMBL/GenBank/DDBJ whole genome shotgun (WGS) entry which is preliminary data.</text>
</comment>
<proteinExistence type="predicted"/>
<evidence type="ECO:0000313" key="2">
    <source>
        <dbReference type="EMBL" id="MCW0343434.1"/>
    </source>
</evidence>
<feature type="region of interest" description="Disordered" evidence="1">
    <location>
        <begin position="78"/>
        <end position="122"/>
    </location>
</feature>
<gene>
    <name evidence="2" type="ORF">NB703_001527</name>
</gene>
<dbReference type="AlphaFoldDB" id="A0AAJ1CXF2"/>
<organism evidence="2 3">
    <name type="scientific">Pantoea ananas</name>
    <name type="common">Erwinia uredovora</name>
    <dbReference type="NCBI Taxonomy" id="553"/>
    <lineage>
        <taxon>Bacteria</taxon>
        <taxon>Pseudomonadati</taxon>
        <taxon>Pseudomonadota</taxon>
        <taxon>Gammaproteobacteria</taxon>
        <taxon>Enterobacterales</taxon>
        <taxon>Erwiniaceae</taxon>
        <taxon>Pantoea</taxon>
    </lineage>
</organism>
<sequence>MSKPRSQKAVTQDLCDLADRLTEVAITECDVTQWPGHGKSITEMDKQTRGDRYWAKQNATATILLVKNLHNLVSQRQAGQKDRLAANPTAASDDDILQQQVSQAERDSAEQIRKAMAKMAKH</sequence>
<dbReference type="Proteomes" id="UP001208888">
    <property type="component" value="Unassembled WGS sequence"/>
</dbReference>
<reference evidence="2" key="1">
    <citation type="submission" date="2022-06" db="EMBL/GenBank/DDBJ databases">
        <title>Dynamics of rice microbiomes reveals core vertical transmitted seed endophytes.</title>
        <authorList>
            <person name="Liao K."/>
            <person name="Zhang X."/>
        </authorList>
    </citation>
    <scope>NUCLEOTIDE SEQUENCE</scope>
    <source>
        <strain evidence="2">JT1-17</strain>
    </source>
</reference>
<dbReference type="RefSeq" id="WP_022622997.1">
    <property type="nucleotide sequence ID" value="NZ_JABDZB010000002.1"/>
</dbReference>